<keyword evidence="3" id="KW-1185">Reference proteome</keyword>
<gene>
    <name evidence="2" type="ORF">G7Z17_g9529</name>
</gene>
<feature type="compositionally biased region" description="Basic and acidic residues" evidence="1">
    <location>
        <begin position="66"/>
        <end position="75"/>
    </location>
</feature>
<comment type="caution">
    <text evidence="2">The sequence shown here is derived from an EMBL/GenBank/DDBJ whole genome shotgun (WGS) entry which is preliminary data.</text>
</comment>
<evidence type="ECO:0000313" key="2">
    <source>
        <dbReference type="EMBL" id="KAF7544986.1"/>
    </source>
</evidence>
<dbReference type="EMBL" id="JAANBB010000275">
    <property type="protein sequence ID" value="KAF7544986.1"/>
    <property type="molecule type" value="Genomic_DNA"/>
</dbReference>
<accession>A0A9P5H089</accession>
<dbReference type="AlphaFoldDB" id="A0A9P5H089"/>
<name>A0A9P5H089_9HYPO</name>
<proteinExistence type="predicted"/>
<evidence type="ECO:0000256" key="1">
    <source>
        <dbReference type="SAM" id="MobiDB-lite"/>
    </source>
</evidence>
<dbReference type="Proteomes" id="UP000722485">
    <property type="component" value="Unassembled WGS sequence"/>
</dbReference>
<evidence type="ECO:0000313" key="3">
    <source>
        <dbReference type="Proteomes" id="UP000722485"/>
    </source>
</evidence>
<organism evidence="2 3">
    <name type="scientific">Cylindrodendrum hubeiense</name>
    <dbReference type="NCBI Taxonomy" id="595255"/>
    <lineage>
        <taxon>Eukaryota</taxon>
        <taxon>Fungi</taxon>
        <taxon>Dikarya</taxon>
        <taxon>Ascomycota</taxon>
        <taxon>Pezizomycotina</taxon>
        <taxon>Sordariomycetes</taxon>
        <taxon>Hypocreomycetidae</taxon>
        <taxon>Hypocreales</taxon>
        <taxon>Nectriaceae</taxon>
        <taxon>Cylindrodendrum</taxon>
    </lineage>
</organism>
<sequence length="75" mass="8051">MAAQNTDASSTVVNLSQDCQCCDLSDVPAPAGNQLVETFLQDPELPVSYRLDGTVQSPSPPEESSEPPKQDKEDE</sequence>
<reference evidence="2" key="1">
    <citation type="submission" date="2020-03" db="EMBL/GenBank/DDBJ databases">
        <title>Draft Genome Sequence of Cylindrodendrum hubeiense.</title>
        <authorList>
            <person name="Buettner E."/>
            <person name="Kellner H."/>
        </authorList>
    </citation>
    <scope>NUCLEOTIDE SEQUENCE</scope>
    <source>
        <strain evidence="2">IHI 201604</strain>
    </source>
</reference>
<feature type="region of interest" description="Disordered" evidence="1">
    <location>
        <begin position="46"/>
        <end position="75"/>
    </location>
</feature>
<protein>
    <submittedName>
        <fullName evidence="2">Uncharacterized protein</fullName>
    </submittedName>
</protein>